<proteinExistence type="inferred from homology"/>
<dbReference type="PANTHER" id="PTHR42804">
    <property type="entry name" value="ALDEHYDE DEHYDROGENASE"/>
    <property type="match status" value="1"/>
</dbReference>
<sequence length="471" mass="49863">MTRYEHCYIGGAFVPVEGAGRHAVIDPAREEQCAEVRLCGTRQVDEALGSARRGFEAWSRSSLDERRDALARLRDALERRADSASQALAREMGCPVWLGGLMQVPMALKGLEFAAAGLDQVIWQERIGNGLVERVPCGVVAAITPWNFPLHQIAAKVAAALAAGCSVVLKPSEVAPGAALVFMQAVHEAGLPAGTVNLIWGGADVGEHLLAHGGVDHISFTGSSAVGRRIMAAAAARLTPLTLELGGKSAAVVLDDADLAAAIPAMARAGLANSGQACVSQSRWIVPRRLRDEAIERFRRAAEDWPLGDPLEAATRLGPVATKTQYQHVCRMINGAWEQGATCVAGGKARPEGTGYYVPPTLFADVGPEMDIARQEVFGPVIALMCYDSEAEAAELANVTCYGLSGAVWSADVQRASSFARRMRTGQVVVNGAAQNLATPFGGWNDSGFGRENGRFGIEGLLNYRSLHGAV</sequence>
<keyword evidence="3" id="KW-0560">Oxidoreductase</keyword>
<protein>
    <submittedName>
        <fullName evidence="6">Aldehyde dehydrogenase family protein</fullName>
    </submittedName>
</protein>
<comment type="caution">
    <text evidence="6">The sequence shown here is derived from an EMBL/GenBank/DDBJ whole genome shotgun (WGS) entry which is preliminary data.</text>
</comment>
<gene>
    <name evidence="6" type="ORF">ACFOY1_08175</name>
</gene>
<evidence type="ECO:0000256" key="3">
    <source>
        <dbReference type="RuleBase" id="RU003345"/>
    </source>
</evidence>
<dbReference type="CDD" id="cd07138">
    <property type="entry name" value="ALDH_CddD_SSP0762"/>
    <property type="match status" value="1"/>
</dbReference>
<accession>A0ABV8NYF2</accession>
<name>A0ABV8NYF2_9BURK</name>
<reference evidence="7" key="1">
    <citation type="journal article" date="2019" name="Int. J. Syst. Evol. Microbiol.">
        <title>The Global Catalogue of Microorganisms (GCM) 10K type strain sequencing project: providing services to taxonomists for standard genome sequencing and annotation.</title>
        <authorList>
            <consortium name="The Broad Institute Genomics Platform"/>
            <consortium name="The Broad Institute Genome Sequencing Center for Infectious Disease"/>
            <person name="Wu L."/>
            <person name="Ma J."/>
        </authorList>
    </citation>
    <scope>NUCLEOTIDE SEQUENCE [LARGE SCALE GENOMIC DNA]</scope>
    <source>
        <strain evidence="7">LMG 24813</strain>
    </source>
</reference>
<dbReference type="InterPro" id="IPR029510">
    <property type="entry name" value="Ald_DH_CS_GLU"/>
</dbReference>
<keyword evidence="4" id="KW-0175">Coiled coil</keyword>
<feature type="active site" evidence="2">
    <location>
        <position position="244"/>
    </location>
</feature>
<evidence type="ECO:0000256" key="4">
    <source>
        <dbReference type="SAM" id="Coils"/>
    </source>
</evidence>
<feature type="domain" description="Aldehyde dehydrogenase" evidence="5">
    <location>
        <begin position="20"/>
        <end position="465"/>
    </location>
</feature>
<evidence type="ECO:0000313" key="7">
    <source>
        <dbReference type="Proteomes" id="UP001595848"/>
    </source>
</evidence>
<dbReference type="Pfam" id="PF00171">
    <property type="entry name" value="Aldedh"/>
    <property type="match status" value="1"/>
</dbReference>
<dbReference type="PROSITE" id="PS00687">
    <property type="entry name" value="ALDEHYDE_DEHYDR_GLU"/>
    <property type="match status" value="1"/>
</dbReference>
<evidence type="ECO:0000313" key="6">
    <source>
        <dbReference type="EMBL" id="MFC4200926.1"/>
    </source>
</evidence>
<dbReference type="Proteomes" id="UP001595848">
    <property type="component" value="Unassembled WGS sequence"/>
</dbReference>
<keyword evidence="7" id="KW-1185">Reference proteome</keyword>
<organism evidence="6 7">
    <name type="scientific">Candidimonas humi</name>
    <dbReference type="NCBI Taxonomy" id="683355"/>
    <lineage>
        <taxon>Bacteria</taxon>
        <taxon>Pseudomonadati</taxon>
        <taxon>Pseudomonadota</taxon>
        <taxon>Betaproteobacteria</taxon>
        <taxon>Burkholderiales</taxon>
        <taxon>Alcaligenaceae</taxon>
        <taxon>Candidimonas</taxon>
    </lineage>
</organism>
<feature type="coiled-coil region" evidence="4">
    <location>
        <begin position="60"/>
        <end position="87"/>
    </location>
</feature>
<dbReference type="RefSeq" id="WP_217963857.1">
    <property type="nucleotide sequence ID" value="NZ_JAHTBN010000003.1"/>
</dbReference>
<dbReference type="PANTHER" id="PTHR42804:SF1">
    <property type="entry name" value="ALDEHYDE DEHYDROGENASE-RELATED"/>
    <property type="match status" value="1"/>
</dbReference>
<evidence type="ECO:0000256" key="1">
    <source>
        <dbReference type="ARBA" id="ARBA00009986"/>
    </source>
</evidence>
<dbReference type="InterPro" id="IPR015590">
    <property type="entry name" value="Aldehyde_DH_dom"/>
</dbReference>
<comment type="similarity">
    <text evidence="1 3">Belongs to the aldehyde dehydrogenase family.</text>
</comment>
<dbReference type="EMBL" id="JBHSBV010000002">
    <property type="protein sequence ID" value="MFC4200926.1"/>
    <property type="molecule type" value="Genomic_DNA"/>
</dbReference>
<evidence type="ECO:0000256" key="2">
    <source>
        <dbReference type="PROSITE-ProRule" id="PRU10007"/>
    </source>
</evidence>
<evidence type="ECO:0000259" key="5">
    <source>
        <dbReference type="Pfam" id="PF00171"/>
    </source>
</evidence>